<feature type="chain" id="PRO_5026261103" evidence="1">
    <location>
        <begin position="27"/>
        <end position="171"/>
    </location>
</feature>
<keyword evidence="1" id="KW-0732">Signal</keyword>
<dbReference type="InterPro" id="IPR022753">
    <property type="entry name" value="T4SS_pilus_biogen_PilP"/>
</dbReference>
<sequence>MQKNNALRWLLPCGLTLLMMTGQANADESMTINRVIPENVVSGELELAQARNMVLEQQVQTARLQQQLRQAQAPAETKNWTEGAPAGYPPASVVVAPQSQTPEASSVSRAPERIRLQEIYGKPGSLRARIALPGGGVTEVKKGDVIPGMKGTVASISGESVRLSDGSDLTF</sequence>
<gene>
    <name evidence="2" type="primary">pilP</name>
    <name evidence="2" type="ORF">FNG02_14835</name>
</gene>
<comment type="caution">
    <text evidence="2">The sequence shown here is derived from an EMBL/GenBank/DDBJ whole genome shotgun (WGS) entry which is preliminary data.</text>
</comment>
<name>A0A5Y2ZXJ1_SALER</name>
<dbReference type="EMBL" id="AAIPPN010000005">
    <property type="protein sequence ID" value="ECG8066751.1"/>
    <property type="molecule type" value="Genomic_DNA"/>
</dbReference>
<accession>A0A5Y2ZXJ1</accession>
<evidence type="ECO:0000256" key="1">
    <source>
        <dbReference type="SAM" id="SignalP"/>
    </source>
</evidence>
<feature type="signal peptide" evidence="1">
    <location>
        <begin position="1"/>
        <end position="26"/>
    </location>
</feature>
<reference evidence="2" key="1">
    <citation type="submission" date="2019-07" db="EMBL/GenBank/DDBJ databases">
        <authorList>
            <consortium name="PulseNet: The National Subtyping Network for Foodborne Disease Surveillance"/>
            <person name="Tarr C.L."/>
            <person name="Trees E."/>
            <person name="Katz L.S."/>
            <person name="Carleton-Romer H.A."/>
            <person name="Stroika S."/>
            <person name="Kucerova Z."/>
            <person name="Roache K.F."/>
            <person name="Sabol A.L."/>
            <person name="Besser J."/>
            <person name="Gerner-Smidt P."/>
        </authorList>
    </citation>
    <scope>NUCLEOTIDE SEQUENCE</scope>
    <source>
        <strain evidence="2">PNUSAS081329</strain>
    </source>
</reference>
<evidence type="ECO:0000313" key="2">
    <source>
        <dbReference type="EMBL" id="ECG8066751.1"/>
    </source>
</evidence>
<proteinExistence type="predicted"/>
<protein>
    <submittedName>
        <fullName evidence="2">Type IV pilus biogenesis protein PilP</fullName>
    </submittedName>
</protein>
<dbReference type="NCBIfam" id="TIGR03021">
    <property type="entry name" value="pilP_fam"/>
    <property type="match status" value="1"/>
</dbReference>
<dbReference type="AlphaFoldDB" id="A0A5Y2ZXJ1"/>
<organism evidence="2">
    <name type="scientific">Salmonella enterica</name>
    <name type="common">Salmonella choleraesuis</name>
    <dbReference type="NCBI Taxonomy" id="28901"/>
    <lineage>
        <taxon>Bacteria</taxon>
        <taxon>Pseudomonadati</taxon>
        <taxon>Pseudomonadota</taxon>
        <taxon>Gammaproteobacteria</taxon>
        <taxon>Enterobacterales</taxon>
        <taxon>Enterobacteriaceae</taxon>
        <taxon>Salmonella</taxon>
    </lineage>
</organism>